<dbReference type="InterPro" id="IPR029419">
    <property type="entry name" value="Arg_succ_lyase_C"/>
</dbReference>
<name>A0A430UU14_THESC</name>
<gene>
    <name evidence="10 13" type="primary">argH</name>
    <name evidence="13" type="ORF">CSW27_10695</name>
</gene>
<evidence type="ECO:0000313" key="13">
    <source>
        <dbReference type="EMBL" id="RTI12254.1"/>
    </source>
</evidence>
<evidence type="ECO:0000256" key="2">
    <source>
        <dbReference type="ARBA" id="ARBA00004496"/>
    </source>
</evidence>
<dbReference type="InterPro" id="IPR008948">
    <property type="entry name" value="L-Aspartase-like"/>
</dbReference>
<dbReference type="InterPro" id="IPR022761">
    <property type="entry name" value="Fumarate_lyase_N"/>
</dbReference>
<dbReference type="GO" id="GO:0042450">
    <property type="term" value="P:L-arginine biosynthetic process via ornithine"/>
    <property type="evidence" value="ECO:0007669"/>
    <property type="project" value="UniProtKB-UniRule"/>
</dbReference>
<dbReference type="EMBL" id="PEMJ01000331">
    <property type="protein sequence ID" value="RTI12254.1"/>
    <property type="molecule type" value="Genomic_DNA"/>
</dbReference>
<accession>A0A430UU14</accession>
<dbReference type="NCBIfam" id="TIGR00838">
    <property type="entry name" value="argH"/>
    <property type="match status" value="1"/>
</dbReference>
<evidence type="ECO:0000256" key="8">
    <source>
        <dbReference type="ARBA" id="ARBA00022605"/>
    </source>
</evidence>
<dbReference type="FunFam" id="1.10.275.10:FF:000002">
    <property type="entry name" value="Argininosuccinate lyase"/>
    <property type="match status" value="1"/>
</dbReference>
<dbReference type="PANTHER" id="PTHR43814">
    <property type="entry name" value="ARGININOSUCCINATE LYASE"/>
    <property type="match status" value="1"/>
</dbReference>
<dbReference type="PANTHER" id="PTHR43814:SF1">
    <property type="entry name" value="ARGININOSUCCINATE LYASE"/>
    <property type="match status" value="1"/>
</dbReference>
<dbReference type="UniPathway" id="UPA00068">
    <property type="reaction ID" value="UER00114"/>
</dbReference>
<evidence type="ECO:0000256" key="10">
    <source>
        <dbReference type="HAMAP-Rule" id="MF_00006"/>
    </source>
</evidence>
<proteinExistence type="inferred from homology"/>
<comment type="pathway">
    <text evidence="3 10">Amino-acid biosynthesis; L-arginine biosynthesis; L-arginine from L-ornithine and carbamoyl phosphate: step 3/3.</text>
</comment>
<comment type="caution">
    <text evidence="13">The sequence shown here is derived from an EMBL/GenBank/DDBJ whole genome shotgun (WGS) entry which is preliminary data.</text>
</comment>
<comment type="similarity">
    <text evidence="10">Belongs to the lyase 1 family. Argininosuccinate lyase subfamily.</text>
</comment>
<evidence type="ECO:0000259" key="12">
    <source>
        <dbReference type="Pfam" id="PF14698"/>
    </source>
</evidence>
<dbReference type="InterPro" id="IPR020557">
    <property type="entry name" value="Fumarate_lyase_CS"/>
</dbReference>
<dbReference type="GO" id="GO:0004056">
    <property type="term" value="F:argininosuccinate lyase activity"/>
    <property type="evidence" value="ECO:0007669"/>
    <property type="project" value="UniProtKB-UniRule"/>
</dbReference>
<dbReference type="FunFam" id="1.20.200.10:FF:000006">
    <property type="entry name" value="Argininosuccinate lyase"/>
    <property type="match status" value="1"/>
</dbReference>
<sequence length="462" mass="52174">MGHRTWGGRFAEGLSELAARFNASLPFDRALWREDLWQNRVHARMLHRVGLLSQEELEAILEGLDQIEREIEAGTFPWREELEDVHMNLEARLIELIGPPGGKLHTARSRNDQVATDLRLFLRGAIDELLVLLLELRQVLVREAERHLEPLYVLPGYTHLQRAQPILLSHWFLAYYEMLLRDAGRLRDARERLNESPLGAAALAGTGFPIDRHYTARELGFSAPMRNSLDAVASRDFALEVLSALNIGMLHLSRLAEELILYSTEESGFVEIPDAFATGSSIMPQKKNPDILELIRAKAGRVLGALVALSTVVKGLPLAYNKDLQEDKEPLLDAFATYRDSLKLLTALLPGLKWRRERMWRAAEEGYALATELADYLAEKGLPFREAHHVVGRLVRRLVEEGRALKDLTLEELKAHHPLFAEDALPLLRLETAIHRRNSFGGTAPLAVRERILEAKKEVGLA</sequence>
<dbReference type="PRINTS" id="PR00149">
    <property type="entry name" value="FUMRATELYASE"/>
</dbReference>
<keyword evidence="7 10" id="KW-0055">Arginine biosynthesis</keyword>
<dbReference type="Gene3D" id="1.10.40.30">
    <property type="entry name" value="Fumarase/aspartase (C-terminal domain)"/>
    <property type="match status" value="1"/>
</dbReference>
<evidence type="ECO:0000256" key="7">
    <source>
        <dbReference type="ARBA" id="ARBA00022571"/>
    </source>
</evidence>
<dbReference type="GO" id="GO:0005829">
    <property type="term" value="C:cytosol"/>
    <property type="evidence" value="ECO:0007669"/>
    <property type="project" value="TreeGrafter"/>
</dbReference>
<dbReference type="SUPFAM" id="SSF48557">
    <property type="entry name" value="L-aspartase-like"/>
    <property type="match status" value="1"/>
</dbReference>
<evidence type="ECO:0000256" key="9">
    <source>
        <dbReference type="ARBA" id="ARBA00023239"/>
    </source>
</evidence>
<feature type="domain" description="Argininosuccinate lyase C-terminal" evidence="12">
    <location>
        <begin position="367"/>
        <end position="434"/>
    </location>
</feature>
<organism evidence="13 14">
    <name type="scientific">Thermus scotoductus</name>
    <dbReference type="NCBI Taxonomy" id="37636"/>
    <lineage>
        <taxon>Bacteria</taxon>
        <taxon>Thermotogati</taxon>
        <taxon>Deinococcota</taxon>
        <taxon>Deinococci</taxon>
        <taxon>Thermales</taxon>
        <taxon>Thermaceae</taxon>
        <taxon>Thermus</taxon>
    </lineage>
</organism>
<protein>
    <recommendedName>
        <fullName evidence="5 10">Argininosuccinate lyase</fullName>
        <shortName evidence="10">ASAL</shortName>
        <ecNumber evidence="5 10">4.3.2.1</ecNumber>
    </recommendedName>
    <alternativeName>
        <fullName evidence="10">Arginosuccinase</fullName>
    </alternativeName>
</protein>
<evidence type="ECO:0000256" key="5">
    <source>
        <dbReference type="ARBA" id="ARBA00012338"/>
    </source>
</evidence>
<evidence type="ECO:0000256" key="4">
    <source>
        <dbReference type="ARBA" id="ARBA00005552"/>
    </source>
</evidence>
<comment type="subcellular location">
    <subcellularLocation>
        <location evidence="2 10">Cytoplasm</location>
    </subcellularLocation>
</comment>
<evidence type="ECO:0000256" key="6">
    <source>
        <dbReference type="ARBA" id="ARBA00022490"/>
    </source>
</evidence>
<keyword evidence="8 10" id="KW-0028">Amino-acid biosynthesis</keyword>
<keyword evidence="9 10" id="KW-0456">Lyase</keyword>
<dbReference type="Pfam" id="PF14698">
    <property type="entry name" value="ASL_C2"/>
    <property type="match status" value="1"/>
</dbReference>
<dbReference type="FunFam" id="1.10.40.30:FF:000001">
    <property type="entry name" value="Argininosuccinate lyase"/>
    <property type="match status" value="1"/>
</dbReference>
<keyword evidence="6 10" id="KW-0963">Cytoplasm</keyword>
<dbReference type="CDD" id="cd01359">
    <property type="entry name" value="Argininosuccinate_lyase"/>
    <property type="match status" value="1"/>
</dbReference>
<evidence type="ECO:0000256" key="1">
    <source>
        <dbReference type="ARBA" id="ARBA00000985"/>
    </source>
</evidence>
<reference evidence="13 14" key="1">
    <citation type="journal article" date="2019" name="Extremophiles">
        <title>Biogeography of thermophiles and predominance of Thermus scotoductus in domestic water heaters.</title>
        <authorList>
            <person name="Wilpiszeski R.L."/>
            <person name="Zhang Z."/>
            <person name="House C.H."/>
        </authorList>
    </citation>
    <scope>NUCLEOTIDE SEQUENCE [LARGE SCALE GENOMIC DNA]</scope>
    <source>
        <strain evidence="13 14">14_S14</strain>
    </source>
</reference>
<dbReference type="RefSeq" id="WP_126204935.1">
    <property type="nucleotide sequence ID" value="NZ_PEMJ01000331.1"/>
</dbReference>
<dbReference type="InterPro" id="IPR009049">
    <property type="entry name" value="Argininosuccinate_lyase"/>
</dbReference>
<evidence type="ECO:0000256" key="3">
    <source>
        <dbReference type="ARBA" id="ARBA00004941"/>
    </source>
</evidence>
<dbReference type="PROSITE" id="PS00163">
    <property type="entry name" value="FUMARATE_LYASES"/>
    <property type="match status" value="1"/>
</dbReference>
<dbReference type="PRINTS" id="PR00145">
    <property type="entry name" value="ARGSUCLYASE"/>
</dbReference>
<evidence type="ECO:0000259" key="11">
    <source>
        <dbReference type="Pfam" id="PF00206"/>
    </source>
</evidence>
<evidence type="ECO:0000313" key="14">
    <source>
        <dbReference type="Proteomes" id="UP000287155"/>
    </source>
</evidence>
<comment type="similarity">
    <text evidence="4">In the N-terminal section; belongs to the lyase 1 family. Argininosuccinate lyase subfamily.</text>
</comment>
<dbReference type="InterPro" id="IPR000362">
    <property type="entry name" value="Fumarate_lyase_fam"/>
</dbReference>
<dbReference type="Gene3D" id="1.20.200.10">
    <property type="entry name" value="Fumarase/aspartase (Central domain)"/>
    <property type="match status" value="1"/>
</dbReference>
<dbReference type="InterPro" id="IPR024083">
    <property type="entry name" value="Fumarase/histidase_N"/>
</dbReference>
<dbReference type="Pfam" id="PF00206">
    <property type="entry name" value="Lyase_1"/>
    <property type="match status" value="1"/>
</dbReference>
<dbReference type="HAMAP" id="MF_00006">
    <property type="entry name" value="Arg_succ_lyase"/>
    <property type="match status" value="1"/>
</dbReference>
<dbReference type="Proteomes" id="UP000287155">
    <property type="component" value="Unassembled WGS sequence"/>
</dbReference>
<comment type="catalytic activity">
    <reaction evidence="1 10">
        <text>2-(N(omega)-L-arginino)succinate = fumarate + L-arginine</text>
        <dbReference type="Rhea" id="RHEA:24020"/>
        <dbReference type="ChEBI" id="CHEBI:29806"/>
        <dbReference type="ChEBI" id="CHEBI:32682"/>
        <dbReference type="ChEBI" id="CHEBI:57472"/>
        <dbReference type="EC" id="4.3.2.1"/>
    </reaction>
</comment>
<feature type="domain" description="Fumarate lyase N-terminal" evidence="11">
    <location>
        <begin position="8"/>
        <end position="304"/>
    </location>
</feature>
<dbReference type="EC" id="4.3.2.1" evidence="5 10"/>
<dbReference type="AlphaFoldDB" id="A0A430UU14"/>
<dbReference type="Gene3D" id="1.10.275.10">
    <property type="entry name" value="Fumarase/aspartase (N-terminal domain)"/>
    <property type="match status" value="1"/>
</dbReference>